<reference evidence="2" key="1">
    <citation type="submission" date="2023-03" db="EMBL/GenBank/DDBJ databases">
        <title>Massive genome expansion in bonnet fungi (Mycena s.s.) driven by repeated elements and novel gene families across ecological guilds.</title>
        <authorList>
            <consortium name="Lawrence Berkeley National Laboratory"/>
            <person name="Harder C.B."/>
            <person name="Miyauchi S."/>
            <person name="Viragh M."/>
            <person name="Kuo A."/>
            <person name="Thoen E."/>
            <person name="Andreopoulos B."/>
            <person name="Lu D."/>
            <person name="Skrede I."/>
            <person name="Drula E."/>
            <person name="Henrissat B."/>
            <person name="Morin E."/>
            <person name="Kohler A."/>
            <person name="Barry K."/>
            <person name="LaButti K."/>
            <person name="Morin E."/>
            <person name="Salamov A."/>
            <person name="Lipzen A."/>
            <person name="Mereny Z."/>
            <person name="Hegedus B."/>
            <person name="Baldrian P."/>
            <person name="Stursova M."/>
            <person name="Weitz H."/>
            <person name="Taylor A."/>
            <person name="Grigoriev I.V."/>
            <person name="Nagy L.G."/>
            <person name="Martin F."/>
            <person name="Kauserud H."/>
        </authorList>
    </citation>
    <scope>NUCLEOTIDE SEQUENCE</scope>
    <source>
        <strain evidence="2">9284</strain>
    </source>
</reference>
<evidence type="ECO:0000256" key="1">
    <source>
        <dbReference type="SAM" id="Phobius"/>
    </source>
</evidence>
<keyword evidence="1" id="KW-0472">Membrane</keyword>
<proteinExistence type="predicted"/>
<organism evidence="2 3">
    <name type="scientific">Roridomyces roridus</name>
    <dbReference type="NCBI Taxonomy" id="1738132"/>
    <lineage>
        <taxon>Eukaryota</taxon>
        <taxon>Fungi</taxon>
        <taxon>Dikarya</taxon>
        <taxon>Basidiomycota</taxon>
        <taxon>Agaricomycotina</taxon>
        <taxon>Agaricomycetes</taxon>
        <taxon>Agaricomycetidae</taxon>
        <taxon>Agaricales</taxon>
        <taxon>Marasmiineae</taxon>
        <taxon>Mycenaceae</taxon>
        <taxon>Roridomyces</taxon>
    </lineage>
</organism>
<accession>A0AAD7B222</accession>
<keyword evidence="3" id="KW-1185">Reference proteome</keyword>
<dbReference type="EMBL" id="JARKIF010000049">
    <property type="protein sequence ID" value="KAJ7607561.1"/>
    <property type="molecule type" value="Genomic_DNA"/>
</dbReference>
<keyword evidence="1" id="KW-1133">Transmembrane helix</keyword>
<dbReference type="AlphaFoldDB" id="A0AAD7B222"/>
<sequence length="205" mass="22833">MDTLELTASSPISLAAVPALVLLGGGSPASYAVIALALVVLIVRLGHRQRPSEKLSRLENALHTTGIMLHEAKVDCSVNYAIVVELECRLLEAKHSVSKITAKMLESGSKEDAWIQYPQTMLELWKDINKCIREVKDIHVDILLVCEDELQESITYEVEYSRKALAAIRSPIGPLSTRRRRERKSTSSSPVQQSMSVVSLHFLWQ</sequence>
<evidence type="ECO:0000313" key="3">
    <source>
        <dbReference type="Proteomes" id="UP001221142"/>
    </source>
</evidence>
<comment type="caution">
    <text evidence="2">The sequence shown here is derived from an EMBL/GenBank/DDBJ whole genome shotgun (WGS) entry which is preliminary data.</text>
</comment>
<feature type="transmembrane region" description="Helical" evidence="1">
    <location>
        <begin position="29"/>
        <end position="47"/>
    </location>
</feature>
<evidence type="ECO:0000313" key="2">
    <source>
        <dbReference type="EMBL" id="KAJ7607561.1"/>
    </source>
</evidence>
<name>A0AAD7B222_9AGAR</name>
<protein>
    <submittedName>
        <fullName evidence="2">Uncharacterized protein</fullName>
    </submittedName>
</protein>
<dbReference type="Proteomes" id="UP001221142">
    <property type="component" value="Unassembled WGS sequence"/>
</dbReference>
<keyword evidence="1" id="KW-0812">Transmembrane</keyword>
<gene>
    <name evidence="2" type="ORF">FB45DRAFT_1131368</name>
</gene>